<dbReference type="Proteomes" id="UP001193035">
    <property type="component" value="Unassembled WGS sequence"/>
</dbReference>
<protein>
    <submittedName>
        <fullName evidence="10">GMC family oxidoreductase</fullName>
    </submittedName>
</protein>
<dbReference type="EMBL" id="VCPD01000002">
    <property type="protein sequence ID" value="TMV08442.1"/>
    <property type="molecule type" value="Genomic_DNA"/>
</dbReference>
<dbReference type="RefSeq" id="WP_138840473.1">
    <property type="nucleotide sequence ID" value="NZ_VCPD01000002.1"/>
</dbReference>
<dbReference type="Gene3D" id="3.50.50.60">
    <property type="entry name" value="FAD/NAD(P)-binding domain"/>
    <property type="match status" value="2"/>
</dbReference>
<comment type="caution">
    <text evidence="10">The sequence shown here is derived from an EMBL/GenBank/DDBJ whole genome shotgun (WGS) entry which is preliminary data.</text>
</comment>
<keyword evidence="5" id="KW-0274">FAD</keyword>
<dbReference type="InterPro" id="IPR036188">
    <property type="entry name" value="FAD/NAD-bd_sf"/>
</dbReference>
<dbReference type="InterPro" id="IPR017896">
    <property type="entry name" value="4Fe4S_Fe-S-bd"/>
</dbReference>
<evidence type="ECO:0000259" key="9">
    <source>
        <dbReference type="PROSITE" id="PS51379"/>
    </source>
</evidence>
<evidence type="ECO:0000256" key="7">
    <source>
        <dbReference type="ARBA" id="ARBA00023004"/>
    </source>
</evidence>
<evidence type="ECO:0000256" key="4">
    <source>
        <dbReference type="ARBA" id="ARBA00022723"/>
    </source>
</evidence>
<evidence type="ECO:0000256" key="2">
    <source>
        <dbReference type="ARBA" id="ARBA00010790"/>
    </source>
</evidence>
<evidence type="ECO:0000256" key="8">
    <source>
        <dbReference type="ARBA" id="ARBA00023014"/>
    </source>
</evidence>
<feature type="domain" description="4Fe-4S ferredoxin-type" evidence="9">
    <location>
        <begin position="201"/>
        <end position="229"/>
    </location>
</feature>
<evidence type="ECO:0000313" key="11">
    <source>
        <dbReference type="Proteomes" id="UP001193035"/>
    </source>
</evidence>
<dbReference type="Pfam" id="PF05199">
    <property type="entry name" value="GMC_oxred_C"/>
    <property type="match status" value="1"/>
</dbReference>
<dbReference type="SUPFAM" id="SSF51905">
    <property type="entry name" value="FAD/NAD(P)-binding domain"/>
    <property type="match status" value="1"/>
</dbReference>
<organism evidence="10 11">
    <name type="scientific">Ruegeria sediminis</name>
    <dbReference type="NCBI Taxonomy" id="2583820"/>
    <lineage>
        <taxon>Bacteria</taxon>
        <taxon>Pseudomonadati</taxon>
        <taxon>Pseudomonadota</taxon>
        <taxon>Alphaproteobacteria</taxon>
        <taxon>Rhodobacterales</taxon>
        <taxon>Roseobacteraceae</taxon>
        <taxon>Ruegeria</taxon>
    </lineage>
</organism>
<keyword evidence="8" id="KW-0411">Iron-sulfur</keyword>
<evidence type="ECO:0000256" key="6">
    <source>
        <dbReference type="ARBA" id="ARBA00023002"/>
    </source>
</evidence>
<comment type="similarity">
    <text evidence="2">Belongs to the GMC oxidoreductase family.</text>
</comment>
<sequence length="515" mass="55659">MNNGATDIVIGSGPSALATVEGILEKGRKVTVVDAGEKLEANRAALRDALGATKPDGWDDDTLAELRSRQHDITDSVARFGSRFALRSRDDVVFPANPNVVLQSSRAFGGLSNVWGAAVLPWAPGDLAGWPIAPADLQPHYTAIGSIVSIAGSAASFDDILATGDLPLARRLPATRQAEALLRRLKPTTTQGGAQFWPGPARQAAGPDCLACGLCLYGCPYGQIFNSSEKMAAHLREGRIEYQQAEVVRIRESGEGVTLDIADGRPPITGARVFVATGVLETARLMFESDRELAERGMVLRDSRHFFTPHLTTWGAGNISAAPHHTLALAFVELRDQAISPWTVHSQLYGWNNFYAREMFEKYGRNLGLLQPLFERVARRLIVVQSFLHSDHCAKIHLQPARGDPQHRLSAEVVEADGFEDRVGRVRRAMARYLRRAGLIAITRAGQIGLPGSSFHIGATLPMTKSPRRGNTDALGRPHGAIRIHVVDASVMPAIPASTITLSVMANAHRIATTA</sequence>
<dbReference type="InterPro" id="IPR051473">
    <property type="entry name" value="P2Ox-like"/>
</dbReference>
<keyword evidence="7" id="KW-0408">Iron</keyword>
<keyword evidence="6" id="KW-0560">Oxidoreductase</keyword>
<accession>A0ABY2X0F1</accession>
<evidence type="ECO:0000256" key="1">
    <source>
        <dbReference type="ARBA" id="ARBA00001974"/>
    </source>
</evidence>
<keyword evidence="3" id="KW-0285">Flavoprotein</keyword>
<evidence type="ECO:0000256" key="5">
    <source>
        <dbReference type="ARBA" id="ARBA00022827"/>
    </source>
</evidence>
<name>A0ABY2X0F1_9RHOB</name>
<dbReference type="InterPro" id="IPR017900">
    <property type="entry name" value="4Fe4S_Fe_S_CS"/>
</dbReference>
<dbReference type="PANTHER" id="PTHR42784">
    <property type="entry name" value="PYRANOSE 2-OXIDASE"/>
    <property type="match status" value="1"/>
</dbReference>
<evidence type="ECO:0000256" key="3">
    <source>
        <dbReference type="ARBA" id="ARBA00022630"/>
    </source>
</evidence>
<dbReference type="PROSITE" id="PS51379">
    <property type="entry name" value="4FE4S_FER_2"/>
    <property type="match status" value="1"/>
</dbReference>
<proteinExistence type="inferred from homology"/>
<evidence type="ECO:0000313" key="10">
    <source>
        <dbReference type="EMBL" id="TMV08442.1"/>
    </source>
</evidence>
<dbReference type="PANTHER" id="PTHR42784:SF1">
    <property type="entry name" value="PYRANOSE 2-OXIDASE"/>
    <property type="match status" value="1"/>
</dbReference>
<dbReference type="InterPro" id="IPR007867">
    <property type="entry name" value="GMC_OxRtase_C"/>
</dbReference>
<dbReference type="PROSITE" id="PS00198">
    <property type="entry name" value="4FE4S_FER_1"/>
    <property type="match status" value="1"/>
</dbReference>
<comment type="cofactor">
    <cofactor evidence="1">
        <name>FAD</name>
        <dbReference type="ChEBI" id="CHEBI:57692"/>
    </cofactor>
</comment>
<reference evidence="10 11" key="1">
    <citation type="submission" date="2019-05" db="EMBL/GenBank/DDBJ databases">
        <title>Ruegeria sp. nov., isolated from tidal flat.</title>
        <authorList>
            <person name="Kim W."/>
        </authorList>
    </citation>
    <scope>NUCLEOTIDE SEQUENCE [LARGE SCALE GENOMIC DNA]</scope>
    <source>
        <strain evidence="10 11">CAU 1488</strain>
    </source>
</reference>
<keyword evidence="11" id="KW-1185">Reference proteome</keyword>
<gene>
    <name evidence="10" type="ORF">FGK63_04710</name>
</gene>
<keyword evidence="4" id="KW-0479">Metal-binding</keyword>